<evidence type="ECO:0000256" key="1">
    <source>
        <dbReference type="SAM" id="SignalP"/>
    </source>
</evidence>
<dbReference type="AlphaFoldDB" id="A0AA37I0B3"/>
<name>A0AA37I0B3_XYLRU</name>
<dbReference type="InterPro" id="IPR026906">
    <property type="entry name" value="LRR_5"/>
</dbReference>
<dbReference type="Gene3D" id="3.80.10.10">
    <property type="entry name" value="Ribonuclease Inhibitor"/>
    <property type="match status" value="1"/>
</dbReference>
<evidence type="ECO:0000313" key="3">
    <source>
        <dbReference type="Proteomes" id="UP000887097"/>
    </source>
</evidence>
<dbReference type="RefSeq" id="WP_074683990.1">
    <property type="nucleotide sequence ID" value="NZ_BPTT01000001.1"/>
</dbReference>
<dbReference type="InterPro" id="IPR032675">
    <property type="entry name" value="LRR_dom_sf"/>
</dbReference>
<dbReference type="EMBL" id="BPTT01000001">
    <property type="protein sequence ID" value="GJG32782.1"/>
    <property type="molecule type" value="Genomic_DNA"/>
</dbReference>
<reference evidence="2" key="1">
    <citation type="submission" date="2021-08" db="EMBL/GenBank/DDBJ databases">
        <title>Prevotella lacticifex sp. nov., isolated from rumen of cow.</title>
        <authorList>
            <person name="Shinkai T."/>
            <person name="Ikeyama N."/>
            <person name="Kumagai M."/>
            <person name="Ohmori H."/>
            <person name="Sakamoto M."/>
            <person name="Ohkuma M."/>
            <person name="Mitsumori M."/>
        </authorList>
    </citation>
    <scope>NUCLEOTIDE SEQUENCE</scope>
    <source>
        <strain evidence="2">JCM 8259</strain>
    </source>
</reference>
<accession>A0AA37I0B3</accession>
<feature type="chain" id="PRO_5041266712" description="Leucine rich repeat-containing protein" evidence="1">
    <location>
        <begin position="21"/>
        <end position="179"/>
    </location>
</feature>
<protein>
    <recommendedName>
        <fullName evidence="4">Leucine rich repeat-containing protein</fullName>
    </recommendedName>
</protein>
<proteinExistence type="predicted"/>
<feature type="signal peptide" evidence="1">
    <location>
        <begin position="1"/>
        <end position="20"/>
    </location>
</feature>
<evidence type="ECO:0000313" key="2">
    <source>
        <dbReference type="EMBL" id="GJG32782.1"/>
    </source>
</evidence>
<sequence>MQKKVLFLLLALMMGAAVQAQEIEKVDKFPSGYINGVYMSEAKYKTIDGVLYAVGYEGTKDWILVRYPAGSRNDTYNVHPYCRRIARGAFEGAAYLREIYMPETVSYIGDNAFAGCTSLTGIYFGDSEPSAVRSADTSSSGEAYEIARYNLSGRPCNPTDKGVQIIVYSDYTTQTIIIN</sequence>
<dbReference type="GeneID" id="31499927"/>
<dbReference type="Pfam" id="PF13306">
    <property type="entry name" value="LRR_5"/>
    <property type="match status" value="1"/>
</dbReference>
<gene>
    <name evidence="2" type="ORF">PRMUPPPA20_08910</name>
</gene>
<evidence type="ECO:0008006" key="4">
    <source>
        <dbReference type="Google" id="ProtNLM"/>
    </source>
</evidence>
<organism evidence="2 3">
    <name type="scientific">Xylanibacter ruminicola</name>
    <name type="common">Prevotella ruminicola</name>
    <dbReference type="NCBI Taxonomy" id="839"/>
    <lineage>
        <taxon>Bacteria</taxon>
        <taxon>Pseudomonadati</taxon>
        <taxon>Bacteroidota</taxon>
        <taxon>Bacteroidia</taxon>
        <taxon>Bacteroidales</taxon>
        <taxon>Prevotellaceae</taxon>
        <taxon>Xylanibacter</taxon>
    </lineage>
</organism>
<keyword evidence="1" id="KW-0732">Signal</keyword>
<dbReference type="Proteomes" id="UP000887097">
    <property type="component" value="Unassembled WGS sequence"/>
</dbReference>
<comment type="caution">
    <text evidence="2">The sequence shown here is derived from an EMBL/GenBank/DDBJ whole genome shotgun (WGS) entry which is preliminary data.</text>
</comment>